<evidence type="ECO:0000313" key="1">
    <source>
        <dbReference type="EMBL" id="KAB1068126.1"/>
    </source>
</evidence>
<dbReference type="AlphaFoldDB" id="A0A6N6MFG4"/>
<proteinExistence type="predicted"/>
<dbReference type="EMBL" id="VZZJ01000059">
    <property type="protein sequence ID" value="KAB1068126.1"/>
    <property type="molecule type" value="Genomic_DNA"/>
</dbReference>
<evidence type="ECO:0000313" key="2">
    <source>
        <dbReference type="Proteomes" id="UP000441523"/>
    </source>
</evidence>
<keyword evidence="2" id="KW-1185">Reference proteome</keyword>
<protein>
    <submittedName>
        <fullName evidence="1">Uncharacterized protein</fullName>
    </submittedName>
</protein>
<dbReference type="RefSeq" id="WP_150967180.1">
    <property type="nucleotide sequence ID" value="NZ_VZZJ01000059.1"/>
</dbReference>
<accession>A0A6N6MFG4</accession>
<dbReference type="InterPro" id="IPR029045">
    <property type="entry name" value="ClpP/crotonase-like_dom_sf"/>
</dbReference>
<sequence length="448" mass="46445">MRPAASAFGRPAPFRTAAAACGVLGLLCFGSIGLGSFDPASPRQAPTARADAVAAVPERVEAEGLRPARLSLGPGGRDVRLAGDLVEGTAERLAGLLAAHPGVTRLHLTSDGGLVDEGNALGDLVARHGLATYVPDLCISACTLVFMRGSARYLRADGRLGFHAPYETDPDGHLLGVDATPERGAYLAAGVAPDFIERALAVAPQDIWIPEAGELLRAGLVTDLVDADRFPDSILDEDASPGAALAVILKAFPILRHRDPADLDRIAAWYREGYRAGRSEGEARRGLHRQAAALALGAFRQAQDDAIRELGIILEAAMDAARRRGQEAACALIGAGDVVQAQDSLEAAPEESRNTGPGDAAGPVARLHALVARDAPPRAALPFLGRFLGRPGGAEPPPALAASRSCEALAAAYREALRQPAPAAAAALRGLLFREAGGRPLAAVMARP</sequence>
<comment type="caution">
    <text evidence="1">The sequence shown here is derived from an EMBL/GenBank/DDBJ whole genome shotgun (WGS) entry which is preliminary data.</text>
</comment>
<gene>
    <name evidence="1" type="ORF">F6X51_27260</name>
</gene>
<organism evidence="1 2">
    <name type="scientific">Methylobacterium planeticum</name>
    <dbReference type="NCBI Taxonomy" id="2615211"/>
    <lineage>
        <taxon>Bacteria</taxon>
        <taxon>Pseudomonadati</taxon>
        <taxon>Pseudomonadota</taxon>
        <taxon>Alphaproteobacteria</taxon>
        <taxon>Hyphomicrobiales</taxon>
        <taxon>Methylobacteriaceae</taxon>
        <taxon>Methylobacterium</taxon>
    </lineage>
</organism>
<dbReference type="SUPFAM" id="SSF52096">
    <property type="entry name" value="ClpP/crotonase"/>
    <property type="match status" value="1"/>
</dbReference>
<reference evidence="1 2" key="1">
    <citation type="submission" date="2019-09" db="EMBL/GenBank/DDBJ databases">
        <title>YIM 132548 draft genome.</title>
        <authorList>
            <person name="Jiang L."/>
        </authorList>
    </citation>
    <scope>NUCLEOTIDE SEQUENCE [LARGE SCALE GENOMIC DNA]</scope>
    <source>
        <strain evidence="1 2">YIM 132548</strain>
    </source>
</reference>
<dbReference type="Proteomes" id="UP000441523">
    <property type="component" value="Unassembled WGS sequence"/>
</dbReference>
<name>A0A6N6MFG4_9HYPH</name>
<dbReference type="Gene3D" id="3.90.226.10">
    <property type="entry name" value="2-enoyl-CoA Hydratase, Chain A, domain 1"/>
    <property type="match status" value="1"/>
</dbReference>